<evidence type="ECO:0000256" key="4">
    <source>
        <dbReference type="ARBA" id="ARBA00023125"/>
    </source>
</evidence>
<keyword evidence="4" id="KW-0238">DNA-binding</keyword>
<evidence type="ECO:0000256" key="2">
    <source>
        <dbReference type="ARBA" id="ARBA00011044"/>
    </source>
</evidence>
<dbReference type="PANTHER" id="PTHR30405:SF11">
    <property type="entry name" value="RNA-GUIDED DNA ENDONUCLEASE RV2885C-RELATED"/>
    <property type="match status" value="1"/>
</dbReference>
<keyword evidence="9" id="KW-1185">Reference proteome</keyword>
<dbReference type="GO" id="GO:0006310">
    <property type="term" value="P:DNA recombination"/>
    <property type="evidence" value="ECO:0007669"/>
    <property type="project" value="UniProtKB-KW"/>
</dbReference>
<accession>A0A8J3MQ38</accession>
<dbReference type="GO" id="GO:0003677">
    <property type="term" value="F:DNA binding"/>
    <property type="evidence" value="ECO:0007669"/>
    <property type="project" value="UniProtKB-KW"/>
</dbReference>
<dbReference type="AlphaFoldDB" id="A0A8J3MQ38"/>
<dbReference type="InterPro" id="IPR051399">
    <property type="entry name" value="RNA-guided_DNA_endo/Transpos"/>
</dbReference>
<dbReference type="GO" id="GO:0032196">
    <property type="term" value="P:transposition"/>
    <property type="evidence" value="ECO:0007669"/>
    <property type="project" value="UniProtKB-KW"/>
</dbReference>
<dbReference type="PANTHER" id="PTHR30405">
    <property type="entry name" value="TRANSPOSASE"/>
    <property type="match status" value="1"/>
</dbReference>
<evidence type="ECO:0000256" key="5">
    <source>
        <dbReference type="ARBA" id="ARBA00023172"/>
    </source>
</evidence>
<name>A0A8J3MQ38_9CHLR</name>
<comment type="caution">
    <text evidence="8">The sequence shown here is derived from an EMBL/GenBank/DDBJ whole genome shotgun (WGS) entry which is preliminary data.</text>
</comment>
<keyword evidence="3" id="KW-0815">Transposition</keyword>
<dbReference type="Pfam" id="PF07282">
    <property type="entry name" value="Cas12f1-like_TNB"/>
    <property type="match status" value="1"/>
</dbReference>
<comment type="similarity">
    <text evidence="2">In the N-terminal section; belongs to the transposase 2 family.</text>
</comment>
<organism evidence="8 9">
    <name type="scientific">Ktedonospora formicarum</name>
    <dbReference type="NCBI Taxonomy" id="2778364"/>
    <lineage>
        <taxon>Bacteria</taxon>
        <taxon>Bacillati</taxon>
        <taxon>Chloroflexota</taxon>
        <taxon>Ktedonobacteria</taxon>
        <taxon>Ktedonobacterales</taxon>
        <taxon>Ktedonobacteraceae</taxon>
        <taxon>Ktedonospora</taxon>
    </lineage>
</organism>
<dbReference type="EMBL" id="BNJF01000001">
    <property type="protein sequence ID" value="GHO42223.1"/>
    <property type="molecule type" value="Genomic_DNA"/>
</dbReference>
<evidence type="ECO:0000259" key="6">
    <source>
        <dbReference type="Pfam" id="PF01385"/>
    </source>
</evidence>
<protein>
    <recommendedName>
        <fullName evidence="10">Transposase</fullName>
    </recommendedName>
</protein>
<evidence type="ECO:0000256" key="1">
    <source>
        <dbReference type="ARBA" id="ARBA00008761"/>
    </source>
</evidence>
<reference evidence="8" key="1">
    <citation type="submission" date="2020-10" db="EMBL/GenBank/DDBJ databases">
        <title>Taxonomic study of unclassified bacteria belonging to the class Ktedonobacteria.</title>
        <authorList>
            <person name="Yabe S."/>
            <person name="Wang C.M."/>
            <person name="Zheng Y."/>
            <person name="Sakai Y."/>
            <person name="Cavaletti L."/>
            <person name="Monciardini P."/>
            <person name="Donadio S."/>
        </authorList>
    </citation>
    <scope>NUCLEOTIDE SEQUENCE</scope>
    <source>
        <strain evidence="8">SOSP1-1</strain>
    </source>
</reference>
<dbReference type="InterPro" id="IPR001959">
    <property type="entry name" value="Transposase"/>
</dbReference>
<sequence>MCLVCEAKTVKRTPYTDECIGIDVVISKLATLSTGGVIENPKLYREAEKRLAKAQQAMSRKKRGSHRRKKAVQRVAELHRKARNQRHDYLHQWSRRLANAYETILFEDLAPSNLSRQAKPKQDEESGHYLLNGARVKPGFNQSLVDAGWHHFITLCQYKVAEAGTLQVVHVDPRYTSQICSGCDTVRKKTLSERWHSCQCGYELDRDHNATRNIKALWLGRSLQDAQASREAHA</sequence>
<dbReference type="InterPro" id="IPR010095">
    <property type="entry name" value="Cas12f1-like_TNB"/>
</dbReference>
<dbReference type="RefSeq" id="WP_236030942.1">
    <property type="nucleotide sequence ID" value="NZ_BNJF01000001.1"/>
</dbReference>
<feature type="domain" description="Cas12f1-like TNB" evidence="7">
    <location>
        <begin position="149"/>
        <end position="214"/>
    </location>
</feature>
<dbReference type="Proteomes" id="UP000612362">
    <property type="component" value="Unassembled WGS sequence"/>
</dbReference>
<dbReference type="NCBIfam" id="NF040570">
    <property type="entry name" value="guided_TnpB"/>
    <property type="match status" value="1"/>
</dbReference>
<evidence type="ECO:0000259" key="7">
    <source>
        <dbReference type="Pfam" id="PF07282"/>
    </source>
</evidence>
<evidence type="ECO:0000256" key="3">
    <source>
        <dbReference type="ARBA" id="ARBA00022578"/>
    </source>
</evidence>
<evidence type="ECO:0008006" key="10">
    <source>
        <dbReference type="Google" id="ProtNLM"/>
    </source>
</evidence>
<feature type="domain" description="Probable transposase IS891/IS1136/IS1341" evidence="6">
    <location>
        <begin position="4"/>
        <end position="115"/>
    </location>
</feature>
<keyword evidence="5" id="KW-0233">DNA recombination</keyword>
<dbReference type="Pfam" id="PF01385">
    <property type="entry name" value="OrfB_IS605"/>
    <property type="match status" value="1"/>
</dbReference>
<evidence type="ECO:0000313" key="8">
    <source>
        <dbReference type="EMBL" id="GHO42223.1"/>
    </source>
</evidence>
<comment type="similarity">
    <text evidence="1">In the C-terminal section; belongs to the transposase 35 family.</text>
</comment>
<proteinExistence type="inferred from homology"/>
<gene>
    <name evidence="8" type="ORF">KSX_03860</name>
</gene>
<evidence type="ECO:0000313" key="9">
    <source>
        <dbReference type="Proteomes" id="UP000612362"/>
    </source>
</evidence>